<evidence type="ECO:0000256" key="1">
    <source>
        <dbReference type="ARBA" id="ARBA00004502"/>
    </source>
</evidence>
<accession>A0A8D2LUI4</accession>
<evidence type="ECO:0000256" key="3">
    <source>
        <dbReference type="ARBA" id="ARBA00022677"/>
    </source>
</evidence>
<keyword evidence="3" id="KW-0551">Lipid droplet</keyword>
<reference evidence="4" key="2">
    <citation type="submission" date="2025-09" db="UniProtKB">
        <authorList>
            <consortium name="Ensembl"/>
        </authorList>
    </citation>
    <scope>IDENTIFICATION</scope>
</reference>
<keyword evidence="5" id="KW-1185">Reference proteome</keyword>
<dbReference type="InterPro" id="IPR042998">
    <property type="entry name" value="PLIN1"/>
</dbReference>
<dbReference type="OMA" id="LAMWSVE"/>
<dbReference type="PANTHER" id="PTHR47138">
    <property type="entry name" value="PERILIPIN-1"/>
    <property type="match status" value="1"/>
</dbReference>
<dbReference type="GO" id="GO:0006629">
    <property type="term" value="P:lipid metabolic process"/>
    <property type="evidence" value="ECO:0007669"/>
    <property type="project" value="InterPro"/>
</dbReference>
<protein>
    <submittedName>
        <fullName evidence="4">Perilipin 1</fullName>
    </submittedName>
</protein>
<evidence type="ECO:0000313" key="5">
    <source>
        <dbReference type="Proteomes" id="UP000694545"/>
    </source>
</evidence>
<dbReference type="InterPro" id="IPR004279">
    <property type="entry name" value="Perilipin"/>
</dbReference>
<name>A0A8D2LUI4_VARKO</name>
<evidence type="ECO:0000313" key="4">
    <source>
        <dbReference type="Ensembl" id="ENSVKKP00000027284.1"/>
    </source>
</evidence>
<proteinExistence type="inferred from homology"/>
<comment type="similarity">
    <text evidence="2">Belongs to the perilipin family.</text>
</comment>
<organism evidence="4 5">
    <name type="scientific">Varanus komodoensis</name>
    <name type="common">Komodo dragon</name>
    <dbReference type="NCBI Taxonomy" id="61221"/>
    <lineage>
        <taxon>Eukaryota</taxon>
        <taxon>Metazoa</taxon>
        <taxon>Chordata</taxon>
        <taxon>Craniata</taxon>
        <taxon>Vertebrata</taxon>
        <taxon>Euteleostomi</taxon>
        <taxon>Lepidosauria</taxon>
        <taxon>Squamata</taxon>
        <taxon>Bifurcata</taxon>
        <taxon>Unidentata</taxon>
        <taxon>Episquamata</taxon>
        <taxon>Toxicofera</taxon>
        <taxon>Anguimorpha</taxon>
        <taxon>Paleoanguimorpha</taxon>
        <taxon>Varanoidea</taxon>
        <taxon>Varanidae</taxon>
        <taxon>Varanus</taxon>
    </lineage>
</organism>
<dbReference type="Pfam" id="PF03036">
    <property type="entry name" value="Perilipin"/>
    <property type="match status" value="1"/>
</dbReference>
<comment type="subcellular location">
    <subcellularLocation>
        <location evidence="1">Lipid droplet</location>
    </subcellularLocation>
</comment>
<reference evidence="4" key="1">
    <citation type="submission" date="2025-08" db="UniProtKB">
        <authorList>
            <consortium name="Ensembl"/>
        </authorList>
    </citation>
    <scope>IDENTIFICATION</scope>
</reference>
<dbReference type="Proteomes" id="UP000694545">
    <property type="component" value="Unplaced"/>
</dbReference>
<dbReference type="GO" id="GO:0005811">
    <property type="term" value="C:lipid droplet"/>
    <property type="evidence" value="ECO:0007669"/>
    <property type="project" value="UniProtKB-SubCell"/>
</dbReference>
<dbReference type="AlphaFoldDB" id="A0A8D2LUI4"/>
<dbReference type="PANTHER" id="PTHR47138:SF1">
    <property type="entry name" value="PERILIPIN-1"/>
    <property type="match status" value="1"/>
</dbReference>
<dbReference type="Ensembl" id="ENSVKKT00000027948.1">
    <property type="protein sequence ID" value="ENSVKKP00000027284.1"/>
    <property type="gene ID" value="ENSVKKG00000017759.1"/>
</dbReference>
<sequence>ECLEKQSQPQVQAESNALKRFLRLPVVNSACNSLQKLYTTTKEVHPLMALVCGAYERCVQSATSLVAWSMKPMAHQLGPPAVNALACQGLDRLEQKIPALHKPVEKVTSDVKDSILTYIQSAIQSLMNIFGAFGLVARNYEECKISMNNTTEYVRSSQVSQVVEAGVDATPGKLEELVDVLHSHEEKDSLVHRLHECFLPLPHPRTAIFFSVAHEPPEKCMSKEAFQTSAFGKIRAFAATVSQHPYRQISRAIQHARDKGKALAMWIPSLVSSLPVERSILSIFTEKAERQKLQGSLTRGLHTACATTVSRLRNAPFLPWNAAVPVWLFSPQEALSKAGAKVGMLGTTLRSITGSLLTTTFLYVLVEEERAASRTVADSGPGQQLEDAPSIAAHPKGSEFSFLLHGERRLSRGHFPIPFINLDDPPVPQQALEHGRGLAFENEHLGSRKSAFSPYTDGAYSRRRSEGFLRTNPEVMYSRAQYTGLYSTTFKKD</sequence>
<evidence type="ECO:0000256" key="2">
    <source>
        <dbReference type="ARBA" id="ARBA00006311"/>
    </source>
</evidence>